<dbReference type="Gene3D" id="3.40.630.30">
    <property type="match status" value="1"/>
</dbReference>
<dbReference type="EMBL" id="SIRT01000001">
    <property type="protein sequence ID" value="TBN06502.1"/>
    <property type="molecule type" value="Genomic_DNA"/>
</dbReference>
<dbReference type="GO" id="GO:0016740">
    <property type="term" value="F:transferase activity"/>
    <property type="evidence" value="ECO:0007669"/>
    <property type="project" value="UniProtKB-KW"/>
</dbReference>
<evidence type="ECO:0000259" key="1">
    <source>
        <dbReference type="Pfam" id="PF13480"/>
    </source>
</evidence>
<feature type="domain" description="BioF2-like acetyltransferase" evidence="1">
    <location>
        <begin position="103"/>
        <end position="251"/>
    </location>
</feature>
<dbReference type="InterPro" id="IPR016181">
    <property type="entry name" value="Acyl_CoA_acyltransferase"/>
</dbReference>
<dbReference type="SUPFAM" id="SSF55729">
    <property type="entry name" value="Acyl-CoA N-acyltransferases (Nat)"/>
    <property type="match status" value="1"/>
</dbReference>
<keyword evidence="2" id="KW-0808">Transferase</keyword>
<evidence type="ECO:0000313" key="2">
    <source>
        <dbReference type="EMBL" id="TBN06502.1"/>
    </source>
</evidence>
<accession>A0A4Q9FHR5</accession>
<sequence length="389" mass="46638">MENKTVDFLESVYILNNLPDFYRELSCTYTPHFDYKNVDNDSFSHIKNNIVVVKDIPSYLNVKEQSLPKNVKQVKIPYYSGYAINFEGVESTQGYLKSRFGNSSRYKLRRSVKRLENAFNISYKMYYGEISQKEYDTILEVFFKLLEIRSVEKGIIKNRNVKRKDFYYANMKSLILNKRASLFVIYNGDTPIDICLNLHVDNVVCQLIRTYDINYSKYNTGYIDLIKQIDWCLANNIHLLTFMYGAFYWKKRWCNHTYPYRYDIFYNKKSIKSISKSLIQITNHKLRHYLRERGYIDRFHNIKNSIKEKLHPKESLVVTTENIDYDKELELKELVDIYSDKYSFLRRYAFDFLFNYNEKEKDISLYSMKNNSNKYLIKGIKSKAILNIQ</sequence>
<dbReference type="OrthoDB" id="1426896at2"/>
<protein>
    <submittedName>
        <fullName evidence="2">GNAT family N-acetyltransferase</fullName>
    </submittedName>
</protein>
<organism evidence="2 3">
    <name type="scientific">Hyunsoonleella flava</name>
    <dbReference type="NCBI Taxonomy" id="2527939"/>
    <lineage>
        <taxon>Bacteria</taxon>
        <taxon>Pseudomonadati</taxon>
        <taxon>Bacteroidota</taxon>
        <taxon>Flavobacteriia</taxon>
        <taxon>Flavobacteriales</taxon>
        <taxon>Flavobacteriaceae</taxon>
    </lineage>
</organism>
<evidence type="ECO:0000313" key="3">
    <source>
        <dbReference type="Proteomes" id="UP000291142"/>
    </source>
</evidence>
<dbReference type="AlphaFoldDB" id="A0A4Q9FHR5"/>
<gene>
    <name evidence="2" type="ORF">EYD45_01060</name>
</gene>
<dbReference type="InterPro" id="IPR038740">
    <property type="entry name" value="BioF2-like_GNAT_dom"/>
</dbReference>
<name>A0A4Q9FHR5_9FLAO</name>
<proteinExistence type="predicted"/>
<reference evidence="2 3" key="1">
    <citation type="submission" date="2019-02" db="EMBL/GenBank/DDBJ databases">
        <title>Hyunsoonleella sp., isolated from marine sediment.</title>
        <authorList>
            <person name="Liu B.-T."/>
        </authorList>
    </citation>
    <scope>NUCLEOTIDE SEQUENCE [LARGE SCALE GENOMIC DNA]</scope>
    <source>
        <strain evidence="2 3">T58</strain>
    </source>
</reference>
<dbReference type="Proteomes" id="UP000291142">
    <property type="component" value="Unassembled WGS sequence"/>
</dbReference>
<keyword evidence="3" id="KW-1185">Reference proteome</keyword>
<dbReference type="RefSeq" id="WP_130962489.1">
    <property type="nucleotide sequence ID" value="NZ_SIRT01000001.1"/>
</dbReference>
<comment type="caution">
    <text evidence="2">The sequence shown here is derived from an EMBL/GenBank/DDBJ whole genome shotgun (WGS) entry which is preliminary data.</text>
</comment>
<dbReference type="Pfam" id="PF13480">
    <property type="entry name" value="Acetyltransf_6"/>
    <property type="match status" value="1"/>
</dbReference>